<evidence type="ECO:0000256" key="4">
    <source>
        <dbReference type="SAM" id="Phobius"/>
    </source>
</evidence>
<comment type="similarity">
    <text evidence="2">Belongs to the transketolase family.</text>
</comment>
<sequence>KIRGRVIELLYKHQAAHLGSCMSCIEILVALYFGGVMRPEDKFLMSKGWAAAALYSVLSEKGIVDWKDLYENYYELGSKYWGLVHHTVPGIEHSFGSAGHGLPVAIGMALADRKKKVYVLVSDGECQCGTFYESILFASQHKLNNLIVLVDNNRLQAFGWTKKVLNIEPLDNRIKTFNWKVQRVNGHNFKEIVKACENLSNKKPNIIVCDTIKGKGISFAENKLEWHYYNLDKKLMERALKDIDKM</sequence>
<comment type="cofactor">
    <cofactor evidence="1">
        <name>thiamine diphosphate</name>
        <dbReference type="ChEBI" id="CHEBI:58937"/>
    </cofactor>
</comment>
<protein>
    <submittedName>
        <fullName evidence="6">Transketolase</fullName>
    </submittedName>
</protein>
<evidence type="ECO:0000256" key="3">
    <source>
        <dbReference type="ARBA" id="ARBA00023052"/>
    </source>
</evidence>
<keyword evidence="4" id="KW-1133">Transmembrane helix</keyword>
<comment type="caution">
    <text evidence="6">The sequence shown here is derived from an EMBL/GenBank/DDBJ whole genome shotgun (WGS) entry which is preliminary data.</text>
</comment>
<dbReference type="Gene3D" id="3.40.50.970">
    <property type="match status" value="1"/>
</dbReference>
<dbReference type="PANTHER" id="PTHR47514:SF1">
    <property type="entry name" value="TRANSKETOLASE N-TERMINAL SECTION-RELATED"/>
    <property type="match status" value="1"/>
</dbReference>
<evidence type="ECO:0000256" key="1">
    <source>
        <dbReference type="ARBA" id="ARBA00001964"/>
    </source>
</evidence>
<dbReference type="Proteomes" id="UP000231469">
    <property type="component" value="Unassembled WGS sequence"/>
</dbReference>
<dbReference type="EMBL" id="PFPS01000062">
    <property type="protein sequence ID" value="PJA02314.1"/>
    <property type="molecule type" value="Genomic_DNA"/>
</dbReference>
<feature type="non-terminal residue" evidence="6">
    <location>
        <position position="1"/>
    </location>
</feature>
<evidence type="ECO:0000313" key="7">
    <source>
        <dbReference type="Proteomes" id="UP000231469"/>
    </source>
</evidence>
<name>A0A2M7VKI5_9BACT</name>
<feature type="domain" description="Transketolase N-terminal" evidence="5">
    <location>
        <begin position="6"/>
        <end position="232"/>
    </location>
</feature>
<keyword evidence="4" id="KW-0812">Transmembrane</keyword>
<dbReference type="PANTHER" id="PTHR47514">
    <property type="entry name" value="TRANSKETOLASE N-TERMINAL SECTION-RELATED"/>
    <property type="match status" value="1"/>
</dbReference>
<evidence type="ECO:0000256" key="2">
    <source>
        <dbReference type="ARBA" id="ARBA00007131"/>
    </source>
</evidence>
<accession>A0A2M7VKI5</accession>
<dbReference type="AlphaFoldDB" id="A0A2M7VKI5"/>
<dbReference type="SUPFAM" id="SSF52518">
    <property type="entry name" value="Thiamin diphosphate-binding fold (THDP-binding)"/>
    <property type="match status" value="1"/>
</dbReference>
<keyword evidence="3" id="KW-0786">Thiamine pyrophosphate</keyword>
<proteinExistence type="inferred from homology"/>
<dbReference type="CDD" id="cd02012">
    <property type="entry name" value="TPP_TK"/>
    <property type="match status" value="1"/>
</dbReference>
<reference evidence="7" key="1">
    <citation type="submission" date="2017-09" db="EMBL/GenBank/DDBJ databases">
        <title>Depth-based differentiation of microbial function through sediment-hosted aquifers and enrichment of novel symbionts in the deep terrestrial subsurface.</title>
        <authorList>
            <person name="Probst A.J."/>
            <person name="Ladd B."/>
            <person name="Jarett J.K."/>
            <person name="Geller-Mcgrath D.E."/>
            <person name="Sieber C.M.K."/>
            <person name="Emerson J.B."/>
            <person name="Anantharaman K."/>
            <person name="Thomas B.C."/>
            <person name="Malmstrom R."/>
            <person name="Stieglmeier M."/>
            <person name="Klingl A."/>
            <person name="Woyke T."/>
            <person name="Ryan C.M."/>
            <person name="Banfield J.F."/>
        </authorList>
    </citation>
    <scope>NUCLEOTIDE SEQUENCE [LARGE SCALE GENOMIC DNA]</scope>
</reference>
<dbReference type="InterPro" id="IPR005474">
    <property type="entry name" value="Transketolase_N"/>
</dbReference>
<evidence type="ECO:0000259" key="5">
    <source>
        <dbReference type="Pfam" id="PF00456"/>
    </source>
</evidence>
<gene>
    <name evidence="6" type="ORF">COX73_01430</name>
</gene>
<dbReference type="Pfam" id="PF00456">
    <property type="entry name" value="Transketolase_N"/>
    <property type="match status" value="1"/>
</dbReference>
<feature type="transmembrane region" description="Helical" evidence="4">
    <location>
        <begin position="15"/>
        <end position="37"/>
    </location>
</feature>
<organism evidence="6 7">
    <name type="scientific">bacterium (Candidatus Gribaldobacteria) CG_4_10_14_0_2_um_filter_36_18</name>
    <dbReference type="NCBI Taxonomy" id="2014264"/>
    <lineage>
        <taxon>Bacteria</taxon>
        <taxon>Candidatus Gribaldobacteria</taxon>
    </lineage>
</organism>
<keyword evidence="4" id="KW-0472">Membrane</keyword>
<dbReference type="InterPro" id="IPR029061">
    <property type="entry name" value="THDP-binding"/>
</dbReference>
<evidence type="ECO:0000313" key="6">
    <source>
        <dbReference type="EMBL" id="PJA02314.1"/>
    </source>
</evidence>